<dbReference type="EMBL" id="FNQK01000012">
    <property type="protein sequence ID" value="SEA41104.1"/>
    <property type="molecule type" value="Genomic_DNA"/>
</dbReference>
<accession>A0A1H4AZ52</accession>
<feature type="chain" id="PRO_5011788260" evidence="1">
    <location>
        <begin position="20"/>
        <end position="372"/>
    </location>
</feature>
<keyword evidence="4" id="KW-1185">Reference proteome</keyword>
<organism evidence="3 4">
    <name type="scientific">Bizionia paragorgiae</name>
    <dbReference type="NCBI Taxonomy" id="283786"/>
    <lineage>
        <taxon>Bacteria</taxon>
        <taxon>Pseudomonadati</taxon>
        <taxon>Bacteroidota</taxon>
        <taxon>Flavobacteriia</taxon>
        <taxon>Flavobacteriales</taxon>
        <taxon>Flavobacteriaceae</taxon>
        <taxon>Bizionia</taxon>
    </lineage>
</organism>
<dbReference type="Pfam" id="PF08239">
    <property type="entry name" value="SH3_3"/>
    <property type="match status" value="1"/>
</dbReference>
<protein>
    <submittedName>
        <fullName evidence="3">SH3 domain-containing protein</fullName>
    </submittedName>
</protein>
<evidence type="ECO:0000313" key="4">
    <source>
        <dbReference type="Proteomes" id="UP000198846"/>
    </source>
</evidence>
<dbReference type="AlphaFoldDB" id="A0A1H4AZ52"/>
<reference evidence="3 4" key="1">
    <citation type="submission" date="2016-10" db="EMBL/GenBank/DDBJ databases">
        <authorList>
            <person name="de Groot N.N."/>
        </authorList>
    </citation>
    <scope>NUCLEOTIDE SEQUENCE [LARGE SCALE GENOMIC DNA]</scope>
    <source>
        <strain evidence="3 4">DSM 23842</strain>
    </source>
</reference>
<dbReference type="OrthoDB" id="7054664at2"/>
<name>A0A1H4AZ52_BIZPA</name>
<dbReference type="Proteomes" id="UP000198846">
    <property type="component" value="Unassembled WGS sequence"/>
</dbReference>
<sequence length="372" mass="43004">MIKYILVILSIVLFTNCNSQTKENTVMEKNLTPPFNQINEGELNINFDTLIASEVGKIKTAIDLYNYNYPDPTLFKNKIKDYFNFDLDAYGNNIVVLQYSLTPEIAIKELNVIYVEYDGAIEINGELLYNYNNYLMYNDSSSFNWLKQNQPYLLKQLITSYGYTKDKDVLKFVFDSTDFNNKTDVEDLLFAVSDSKYVLRKEMLDEIREVTYKGQEIESFSEVVDEDLYYTLIKIITKIESSKDLYVNPDKSIAILLNELAKSGITGAIDSFLNNNSSFLNTLETNHFYDLKRLKEYVTILYENQPTIKKALVTDSDGFTNLRAASNSKSDIIQQVKKDEYVEILEFSGDWILVKTKENNTGYVHKTKVTIK</sequence>
<dbReference type="RefSeq" id="WP_092134772.1">
    <property type="nucleotide sequence ID" value="NZ_FNQK01000012.1"/>
</dbReference>
<evidence type="ECO:0000259" key="2">
    <source>
        <dbReference type="PROSITE" id="PS51781"/>
    </source>
</evidence>
<proteinExistence type="predicted"/>
<gene>
    <name evidence="3" type="ORF">SAMN04487990_11280</name>
</gene>
<dbReference type="SMART" id="SM00287">
    <property type="entry name" value="SH3b"/>
    <property type="match status" value="1"/>
</dbReference>
<feature type="domain" description="SH3b" evidence="2">
    <location>
        <begin position="308"/>
        <end position="372"/>
    </location>
</feature>
<dbReference type="STRING" id="283786.SAMN04487990_11280"/>
<feature type="signal peptide" evidence="1">
    <location>
        <begin position="1"/>
        <end position="19"/>
    </location>
</feature>
<dbReference type="Gene3D" id="2.30.30.40">
    <property type="entry name" value="SH3 Domains"/>
    <property type="match status" value="1"/>
</dbReference>
<dbReference type="InterPro" id="IPR003646">
    <property type="entry name" value="SH3-like_bac-type"/>
</dbReference>
<dbReference type="PROSITE" id="PS51781">
    <property type="entry name" value="SH3B"/>
    <property type="match status" value="1"/>
</dbReference>
<evidence type="ECO:0000256" key="1">
    <source>
        <dbReference type="SAM" id="SignalP"/>
    </source>
</evidence>
<keyword evidence="1" id="KW-0732">Signal</keyword>
<evidence type="ECO:0000313" key="3">
    <source>
        <dbReference type="EMBL" id="SEA41104.1"/>
    </source>
</evidence>